<dbReference type="AlphaFoldDB" id="A0A0V8QB72"/>
<dbReference type="OrthoDB" id="47603at2"/>
<dbReference type="EMBL" id="LNAM01000197">
    <property type="protein sequence ID" value="KSV57845.1"/>
    <property type="molecule type" value="Genomic_DNA"/>
</dbReference>
<dbReference type="Pfam" id="PF07009">
    <property type="entry name" value="NusG_II"/>
    <property type="match status" value="1"/>
</dbReference>
<keyword evidence="1" id="KW-0472">Membrane</keyword>
<dbReference type="CDD" id="cd09911">
    <property type="entry name" value="Lin0431_like"/>
    <property type="match status" value="1"/>
</dbReference>
<protein>
    <submittedName>
        <fullName evidence="2">Uncharacterized protein</fullName>
    </submittedName>
</protein>
<dbReference type="Proteomes" id="UP000054874">
    <property type="component" value="Unassembled WGS sequence"/>
</dbReference>
<name>A0A0V8QB72_9FIRM</name>
<reference evidence="2 3" key="1">
    <citation type="submission" date="2015-11" db="EMBL/GenBank/DDBJ databases">
        <title>Butyribacter intestini gen. nov., sp. nov., a butyric acid-producing bacterium of the family Lachnospiraceae isolated from the human faeces.</title>
        <authorList>
            <person name="Zou Y."/>
            <person name="Xue W."/>
            <person name="Luo G."/>
            <person name="Lv M."/>
        </authorList>
    </citation>
    <scope>NUCLEOTIDE SEQUENCE [LARGE SCALE GENOMIC DNA]</scope>
    <source>
        <strain evidence="2 3">ACET-33324</strain>
    </source>
</reference>
<accession>A0A0V8QB72</accession>
<proteinExistence type="predicted"/>
<keyword evidence="3" id="KW-1185">Reference proteome</keyword>
<dbReference type="InterPro" id="IPR038690">
    <property type="entry name" value="NusG_2_sf"/>
</dbReference>
<dbReference type="Gene3D" id="2.60.320.10">
    <property type="entry name" value="N-utilization substance G protein NusG, insert domain"/>
    <property type="match status" value="1"/>
</dbReference>
<sequence length="121" mass="13287">MNRNDKILIAVLLAVAASFFFLYQGFVKENGNWVVITVDGIEYKTLSLMEDTSLAIEGANGGKNHLIIENGTVRMDEASCPDQVCVHQRPISYNGESIICLPNKVVIKVKSSKTDDVDAVQ</sequence>
<comment type="caution">
    <text evidence="2">The sequence shown here is derived from an EMBL/GenBank/DDBJ whole genome shotgun (WGS) entry which is preliminary data.</text>
</comment>
<keyword evidence="1" id="KW-1133">Transmembrane helix</keyword>
<organism evidence="2 3">
    <name type="scientific">Acetivibrio ethanolgignens</name>
    <dbReference type="NCBI Taxonomy" id="290052"/>
    <lineage>
        <taxon>Bacteria</taxon>
        <taxon>Bacillati</taxon>
        <taxon>Bacillota</taxon>
        <taxon>Clostridia</taxon>
        <taxon>Eubacteriales</taxon>
        <taxon>Oscillospiraceae</taxon>
        <taxon>Acetivibrio</taxon>
    </lineage>
</organism>
<keyword evidence="1" id="KW-0812">Transmembrane</keyword>
<feature type="transmembrane region" description="Helical" evidence="1">
    <location>
        <begin position="7"/>
        <end position="26"/>
    </location>
</feature>
<dbReference type="SUPFAM" id="SSF82004">
    <property type="entry name" value="N-utilization substance G protein NusG, insert domain"/>
    <property type="match status" value="1"/>
</dbReference>
<evidence type="ECO:0000256" key="1">
    <source>
        <dbReference type="SAM" id="Phobius"/>
    </source>
</evidence>
<gene>
    <name evidence="2" type="ORF">ASU35_03790</name>
</gene>
<evidence type="ECO:0000313" key="3">
    <source>
        <dbReference type="Proteomes" id="UP000054874"/>
    </source>
</evidence>
<dbReference type="RefSeq" id="WP_058353900.1">
    <property type="nucleotide sequence ID" value="NZ_CABMMD010000197.1"/>
</dbReference>
<dbReference type="STRING" id="290052.ASU35_03790"/>
<evidence type="ECO:0000313" key="2">
    <source>
        <dbReference type="EMBL" id="KSV57845.1"/>
    </source>
</evidence>